<keyword evidence="3" id="KW-1185">Reference proteome</keyword>
<feature type="compositionally biased region" description="Basic and acidic residues" evidence="1">
    <location>
        <begin position="370"/>
        <end position="381"/>
    </location>
</feature>
<feature type="compositionally biased region" description="Basic and acidic residues" evidence="1">
    <location>
        <begin position="446"/>
        <end position="456"/>
    </location>
</feature>
<feature type="compositionally biased region" description="Polar residues" evidence="1">
    <location>
        <begin position="604"/>
        <end position="632"/>
    </location>
</feature>
<gene>
    <name evidence="2" type="ORF">CQW23_11189</name>
</gene>
<reference evidence="3" key="2">
    <citation type="journal article" date="2017" name="J. Anim. Genet.">
        <title>Multiple reference genome sequences of hot pepper reveal the massive evolution of plant disease resistance genes by retroduplication.</title>
        <authorList>
            <person name="Kim S."/>
            <person name="Park J."/>
            <person name="Yeom S.-I."/>
            <person name="Kim Y.-M."/>
            <person name="Seo E."/>
            <person name="Kim K.-T."/>
            <person name="Kim M.-S."/>
            <person name="Lee J.M."/>
            <person name="Cheong K."/>
            <person name="Shin H.-S."/>
            <person name="Kim S.-B."/>
            <person name="Han K."/>
            <person name="Lee J."/>
            <person name="Park M."/>
            <person name="Lee H.-A."/>
            <person name="Lee H.-Y."/>
            <person name="Lee Y."/>
            <person name="Oh S."/>
            <person name="Lee J.H."/>
            <person name="Choi E."/>
            <person name="Choi E."/>
            <person name="Lee S.E."/>
            <person name="Jeon J."/>
            <person name="Kim H."/>
            <person name="Choi G."/>
            <person name="Song H."/>
            <person name="Lee J."/>
            <person name="Lee S.-C."/>
            <person name="Kwon J.-K."/>
            <person name="Lee H.-Y."/>
            <person name="Koo N."/>
            <person name="Hong Y."/>
            <person name="Kim R.W."/>
            <person name="Kang W.-H."/>
            <person name="Huh J.H."/>
            <person name="Kang B.-C."/>
            <person name="Yang T.-J."/>
            <person name="Lee Y.-H."/>
            <person name="Bennetzen J.L."/>
            <person name="Choi D."/>
        </authorList>
    </citation>
    <scope>NUCLEOTIDE SEQUENCE [LARGE SCALE GENOMIC DNA]</scope>
    <source>
        <strain evidence="3">cv. PBC81</strain>
    </source>
</reference>
<feature type="compositionally biased region" description="Polar residues" evidence="1">
    <location>
        <begin position="159"/>
        <end position="175"/>
    </location>
</feature>
<feature type="compositionally biased region" description="Polar residues" evidence="1">
    <location>
        <begin position="734"/>
        <end position="749"/>
    </location>
</feature>
<evidence type="ECO:0008006" key="4">
    <source>
        <dbReference type="Google" id="ProtNLM"/>
    </source>
</evidence>
<dbReference type="OrthoDB" id="1747078at2759"/>
<feature type="compositionally biased region" description="Basic and acidic residues" evidence="1">
    <location>
        <begin position="641"/>
        <end position="651"/>
    </location>
</feature>
<feature type="compositionally biased region" description="Polar residues" evidence="1">
    <location>
        <begin position="348"/>
        <end position="368"/>
    </location>
</feature>
<proteinExistence type="predicted"/>
<dbReference type="AlphaFoldDB" id="A0A2G2X1S0"/>
<evidence type="ECO:0000256" key="1">
    <source>
        <dbReference type="SAM" id="MobiDB-lite"/>
    </source>
</evidence>
<protein>
    <recommendedName>
        <fullName evidence="4">DUF4005 domain-containing protein</fullName>
    </recommendedName>
</protein>
<reference evidence="2 3" key="1">
    <citation type="journal article" date="2017" name="Genome Biol.">
        <title>New reference genome sequences of hot pepper reveal the massive evolution of plant disease-resistance genes by retroduplication.</title>
        <authorList>
            <person name="Kim S."/>
            <person name="Park J."/>
            <person name="Yeom S.I."/>
            <person name="Kim Y.M."/>
            <person name="Seo E."/>
            <person name="Kim K.T."/>
            <person name="Kim M.S."/>
            <person name="Lee J.M."/>
            <person name="Cheong K."/>
            <person name="Shin H.S."/>
            <person name="Kim S.B."/>
            <person name="Han K."/>
            <person name="Lee J."/>
            <person name="Park M."/>
            <person name="Lee H.A."/>
            <person name="Lee H.Y."/>
            <person name="Lee Y."/>
            <person name="Oh S."/>
            <person name="Lee J.H."/>
            <person name="Choi E."/>
            <person name="Choi E."/>
            <person name="Lee S.E."/>
            <person name="Jeon J."/>
            <person name="Kim H."/>
            <person name="Choi G."/>
            <person name="Song H."/>
            <person name="Lee J."/>
            <person name="Lee S.C."/>
            <person name="Kwon J.K."/>
            <person name="Lee H.Y."/>
            <person name="Koo N."/>
            <person name="Hong Y."/>
            <person name="Kim R.W."/>
            <person name="Kang W.H."/>
            <person name="Huh J.H."/>
            <person name="Kang B.C."/>
            <person name="Yang T.J."/>
            <person name="Lee Y.H."/>
            <person name="Bennetzen J.L."/>
            <person name="Choi D."/>
        </authorList>
    </citation>
    <scope>NUCLEOTIDE SEQUENCE [LARGE SCALE GENOMIC DNA]</scope>
    <source>
        <strain evidence="3">cv. PBC81</strain>
    </source>
</reference>
<feature type="compositionally biased region" description="Polar residues" evidence="1">
    <location>
        <begin position="250"/>
        <end position="263"/>
    </location>
</feature>
<feature type="region of interest" description="Disordered" evidence="1">
    <location>
        <begin position="1"/>
        <end position="28"/>
    </location>
</feature>
<dbReference type="STRING" id="33114.A0A2G2X1S0"/>
<feature type="region of interest" description="Disordered" evidence="1">
    <location>
        <begin position="210"/>
        <end position="811"/>
    </location>
</feature>
<feature type="compositionally biased region" description="Basic and acidic residues" evidence="1">
    <location>
        <begin position="759"/>
        <end position="771"/>
    </location>
</feature>
<feature type="compositionally biased region" description="Polar residues" evidence="1">
    <location>
        <begin position="777"/>
        <end position="811"/>
    </location>
</feature>
<feature type="compositionally biased region" description="Basic residues" evidence="1">
    <location>
        <begin position="422"/>
        <end position="431"/>
    </location>
</feature>
<feature type="compositionally biased region" description="Polar residues" evidence="1">
    <location>
        <begin position="474"/>
        <end position="502"/>
    </location>
</feature>
<dbReference type="EMBL" id="MLFT02000004">
    <property type="protein sequence ID" value="PHT51442.1"/>
    <property type="molecule type" value="Genomic_DNA"/>
</dbReference>
<dbReference type="Proteomes" id="UP000224567">
    <property type="component" value="Unassembled WGS sequence"/>
</dbReference>
<feature type="compositionally biased region" description="Polar residues" evidence="1">
    <location>
        <begin position="539"/>
        <end position="567"/>
    </location>
</feature>
<feature type="compositionally biased region" description="Polar residues" evidence="1">
    <location>
        <begin position="393"/>
        <end position="405"/>
    </location>
</feature>
<feature type="compositionally biased region" description="Basic and acidic residues" evidence="1">
    <location>
        <begin position="511"/>
        <end position="521"/>
    </location>
</feature>
<feature type="compositionally biased region" description="Basic and acidic residues" evidence="1">
    <location>
        <begin position="185"/>
        <end position="194"/>
    </location>
</feature>
<feature type="compositionally biased region" description="Polar residues" evidence="1">
    <location>
        <begin position="137"/>
        <end position="151"/>
    </location>
</feature>
<feature type="compositionally biased region" description="Basic and acidic residues" evidence="1">
    <location>
        <begin position="706"/>
        <end position="716"/>
    </location>
</feature>
<feature type="compositionally biased region" description="Polar residues" evidence="1">
    <location>
        <begin position="669"/>
        <end position="697"/>
    </location>
</feature>
<comment type="caution">
    <text evidence="2">The sequence shown here is derived from an EMBL/GenBank/DDBJ whole genome shotgun (WGS) entry which is preliminary data.</text>
</comment>
<name>A0A2G2X1S0_CAPBA</name>
<feature type="region of interest" description="Disordered" evidence="1">
    <location>
        <begin position="136"/>
        <end position="196"/>
    </location>
</feature>
<sequence>MISEEEKPKVSEDGKPSVTSDEKVSVASEEKPLVSALVDTKISAPVTTKVNDGKPDATLDEHVVLVIQTAVRAFLGKKNSGAKSEFAYVSISKLLSNSFARQLLESTPMTKSINMKCDPFKSDSAWKWLERWMSAASPGNQSSPQTELSAEQQEHEPTEQPSNLVENSLELQANRPTLPPQPQNVDEKTSRDDTFCPIPTQIKESRVLPEMEPDPFPAKTEVEREDTYLHEPPETESKKFAQSFIRSKGTAPSENSVPHSTRAQVGGSECGTELSISSTLDSPDRSEVGGHIFEQELPSNGGIDHHKSNGYPQIEDNSTNDLSHSDYVQVGRGSPDPTDEAKHLAVLVSSNLLSKEQKPENNSVNVQIEQEAKTDRLHKSSPDASPRSHITVPESQGTPSSQVSMNPKKIKSEKSGSIPKRCSAHAGKKSPSKSNHAPGTASAEQLPKDHKNEKRRNSFSSTKAGHIDQEARDNSNSSSLPSYMQATESSRAKAIQNSSNHAPGTGSAEQLPKDHKNEKRRNSFSSTKAGHIDQEARDNSNSSSLPSYMQATESSRAKAIQNSSNHAPGTGSAEQLPKDHKNEKRRNSFSSTKAGHIDQEARDNSNSSSLPSYMQATESSRAKAIQNSSNHAPGTGSAEQLPKDHKNEKRRNSFSSTKAGHIDQEARDNSNSSSLPSYMQATESSRAKAIQNSSNHAPGTGSAEQLPKDHKNEKRRNSFSSTKAGHIDQEARDNSNSSSLPSYMQATESSRAKAIPKRSSPDVHNKDEYIKKRCSLPGSNSRQGSLRIQWSLSNAQQGANGNRTQSPQGIS</sequence>
<feature type="compositionally biased region" description="Basic and acidic residues" evidence="1">
    <location>
        <begin position="220"/>
        <end position="239"/>
    </location>
</feature>
<organism evidence="2 3">
    <name type="scientific">Capsicum baccatum</name>
    <name type="common">Peruvian pepper</name>
    <dbReference type="NCBI Taxonomy" id="33114"/>
    <lineage>
        <taxon>Eukaryota</taxon>
        <taxon>Viridiplantae</taxon>
        <taxon>Streptophyta</taxon>
        <taxon>Embryophyta</taxon>
        <taxon>Tracheophyta</taxon>
        <taxon>Spermatophyta</taxon>
        <taxon>Magnoliopsida</taxon>
        <taxon>eudicotyledons</taxon>
        <taxon>Gunneridae</taxon>
        <taxon>Pentapetalae</taxon>
        <taxon>asterids</taxon>
        <taxon>lamiids</taxon>
        <taxon>Solanales</taxon>
        <taxon>Solanaceae</taxon>
        <taxon>Solanoideae</taxon>
        <taxon>Capsiceae</taxon>
        <taxon>Capsicum</taxon>
    </lineage>
</organism>
<evidence type="ECO:0000313" key="2">
    <source>
        <dbReference type="EMBL" id="PHT51442.1"/>
    </source>
</evidence>
<evidence type="ECO:0000313" key="3">
    <source>
        <dbReference type="Proteomes" id="UP000224567"/>
    </source>
</evidence>
<feature type="compositionally biased region" description="Basic and acidic residues" evidence="1">
    <location>
        <begin position="576"/>
        <end position="586"/>
    </location>
</feature>
<accession>A0A2G2X1S0</accession>